<comment type="caution">
    <text evidence="1">The sequence shown here is derived from an EMBL/GenBank/DDBJ whole genome shotgun (WGS) entry which is preliminary data.</text>
</comment>
<name>A0ABV7FXH7_9PROT</name>
<dbReference type="Proteomes" id="UP001595593">
    <property type="component" value="Unassembled WGS sequence"/>
</dbReference>
<feature type="non-terminal residue" evidence="1">
    <location>
        <position position="86"/>
    </location>
</feature>
<evidence type="ECO:0000313" key="1">
    <source>
        <dbReference type="EMBL" id="MFC3125072.1"/>
    </source>
</evidence>
<keyword evidence="2" id="KW-1185">Reference proteome</keyword>
<gene>
    <name evidence="1" type="ORF">ACFOD4_08370</name>
</gene>
<reference evidence="2" key="1">
    <citation type="journal article" date="2019" name="Int. J. Syst. Evol. Microbiol.">
        <title>The Global Catalogue of Microorganisms (GCM) 10K type strain sequencing project: providing services to taxonomists for standard genome sequencing and annotation.</title>
        <authorList>
            <consortium name="The Broad Institute Genomics Platform"/>
            <consortium name="The Broad Institute Genome Sequencing Center for Infectious Disease"/>
            <person name="Wu L."/>
            <person name="Ma J."/>
        </authorList>
    </citation>
    <scope>NUCLEOTIDE SEQUENCE [LARGE SCALE GENOMIC DNA]</scope>
    <source>
        <strain evidence="2">KCTC 52094</strain>
    </source>
</reference>
<sequence length="86" mass="9014">MSETEPAAALPATLPLPAEAEAELSEARRVLDETSIAVRLANMAGTPIEALRKRLPSAAQGMVDYTVKKALAKALDAAMRSNPGAR</sequence>
<protein>
    <submittedName>
        <fullName evidence="1">Uncharacterized protein</fullName>
    </submittedName>
</protein>
<organism evidence="1 2">
    <name type="scientific">Teichococcus globiformis</name>
    <dbReference type="NCBI Taxonomy" id="2307229"/>
    <lineage>
        <taxon>Bacteria</taxon>
        <taxon>Pseudomonadati</taxon>
        <taxon>Pseudomonadota</taxon>
        <taxon>Alphaproteobacteria</taxon>
        <taxon>Acetobacterales</taxon>
        <taxon>Roseomonadaceae</taxon>
        <taxon>Roseomonas</taxon>
    </lineage>
</organism>
<dbReference type="EMBL" id="JBHRTN010000008">
    <property type="protein sequence ID" value="MFC3125072.1"/>
    <property type="molecule type" value="Genomic_DNA"/>
</dbReference>
<accession>A0ABV7FXH7</accession>
<evidence type="ECO:0000313" key="2">
    <source>
        <dbReference type="Proteomes" id="UP001595593"/>
    </source>
</evidence>
<proteinExistence type="predicted"/>